<dbReference type="OrthoDB" id="2633250at2"/>
<dbReference type="Gene3D" id="2.120.10.30">
    <property type="entry name" value="TolB, C-terminal domain"/>
    <property type="match status" value="1"/>
</dbReference>
<comment type="caution">
    <text evidence="2">The sequence shown here is derived from an EMBL/GenBank/DDBJ whole genome shotgun (WGS) entry which is preliminary data.</text>
</comment>
<dbReference type="InterPro" id="IPR011042">
    <property type="entry name" value="6-blade_b-propeller_TolB-like"/>
</dbReference>
<dbReference type="InterPro" id="IPR051262">
    <property type="entry name" value="SMP-30/CGR1_Lactonase"/>
</dbReference>
<name>A0A4R5QCI1_9PROT</name>
<dbReference type="EMBL" id="SMSJ01000040">
    <property type="protein sequence ID" value="TDH60309.1"/>
    <property type="molecule type" value="Genomic_DNA"/>
</dbReference>
<evidence type="ECO:0000313" key="2">
    <source>
        <dbReference type="EMBL" id="TDH60309.1"/>
    </source>
</evidence>
<accession>A0A4R5QCI1</accession>
<reference evidence="2 3" key="1">
    <citation type="journal article" date="2016" name="J. Microbiol.">
        <title>Dankookia rubra gen. nov., sp. nov., an alphaproteobacterium isolated from sediment of a shallow stream.</title>
        <authorList>
            <person name="Kim W.H."/>
            <person name="Kim D.H."/>
            <person name="Kang K."/>
            <person name="Ahn T.Y."/>
        </authorList>
    </citation>
    <scope>NUCLEOTIDE SEQUENCE [LARGE SCALE GENOMIC DNA]</scope>
    <source>
        <strain evidence="2 3">JCM30602</strain>
    </source>
</reference>
<dbReference type="PANTHER" id="PTHR47572">
    <property type="entry name" value="LIPOPROTEIN-RELATED"/>
    <property type="match status" value="1"/>
</dbReference>
<dbReference type="PANTHER" id="PTHR47572:SF5">
    <property type="entry name" value="BLR2277 PROTEIN"/>
    <property type="match status" value="1"/>
</dbReference>
<sequence>MSGIRILAKGLGFPEGPVAMADGSIILTEINGGWVTRVMADGTVTRLGQPGGGPNGLARAPDGALILCNNGGSRYLPDSFMGQGPSDDYEYGSVERVDPATGARRLLYKAANGHKLSAPNDLVFDRHGGFYFTDLGKRYHTSRDHGGLYYAMPDGSSVREIAYPILSANGVGLSPDETTVYVADTEPARLWAFDIESPGVLRKQPFPSPHGGRFLGAAPGFARFDSLAVTASGNICVATLVSGAITVFAPDGRLLEQVAMPDTHPTNICFGGADMRTATITLSGLGELGQMRWPEAGLRLNFQEQA</sequence>
<dbReference type="Proteomes" id="UP000295096">
    <property type="component" value="Unassembled WGS sequence"/>
</dbReference>
<gene>
    <name evidence="2" type="ORF">E2C06_22600</name>
</gene>
<evidence type="ECO:0000259" key="1">
    <source>
        <dbReference type="Pfam" id="PF08450"/>
    </source>
</evidence>
<feature type="domain" description="SMP-30/Gluconolactonase/LRE-like region" evidence="1">
    <location>
        <begin position="13"/>
        <end position="282"/>
    </location>
</feature>
<keyword evidence="3" id="KW-1185">Reference proteome</keyword>
<dbReference type="InterPro" id="IPR013658">
    <property type="entry name" value="SGL"/>
</dbReference>
<dbReference type="Pfam" id="PF08450">
    <property type="entry name" value="SGL"/>
    <property type="match status" value="1"/>
</dbReference>
<organism evidence="2 3">
    <name type="scientific">Dankookia rubra</name>
    <dbReference type="NCBI Taxonomy" id="1442381"/>
    <lineage>
        <taxon>Bacteria</taxon>
        <taxon>Pseudomonadati</taxon>
        <taxon>Pseudomonadota</taxon>
        <taxon>Alphaproteobacteria</taxon>
        <taxon>Acetobacterales</taxon>
        <taxon>Roseomonadaceae</taxon>
        <taxon>Dankookia</taxon>
    </lineage>
</organism>
<protein>
    <submittedName>
        <fullName evidence="2">SMP-30/gluconolactonase/LRE family protein</fullName>
    </submittedName>
</protein>
<dbReference type="SUPFAM" id="SSF63829">
    <property type="entry name" value="Calcium-dependent phosphotriesterase"/>
    <property type="match status" value="1"/>
</dbReference>
<proteinExistence type="predicted"/>
<evidence type="ECO:0000313" key="3">
    <source>
        <dbReference type="Proteomes" id="UP000295096"/>
    </source>
</evidence>
<dbReference type="RefSeq" id="WP_133290875.1">
    <property type="nucleotide sequence ID" value="NZ_SMSJ01000040.1"/>
</dbReference>
<dbReference type="AlphaFoldDB" id="A0A4R5QCI1"/>